<gene>
    <name evidence="2" type="ORF">UFOPK2582_00358</name>
    <name evidence="3" type="ORF">UFOPK3046_00854</name>
    <name evidence="4" type="ORF">UFOPK3914_00074</name>
    <name evidence="5" type="ORF">UFOPK4173_00348</name>
    <name evidence="6" type="ORF">UFOPK4354_00624</name>
</gene>
<dbReference type="Gene3D" id="3.30.70.360">
    <property type="match status" value="1"/>
</dbReference>
<dbReference type="SUPFAM" id="SSF55031">
    <property type="entry name" value="Bacterial exopeptidase dimerisation domain"/>
    <property type="match status" value="1"/>
</dbReference>
<evidence type="ECO:0000313" key="2">
    <source>
        <dbReference type="EMBL" id="CAB4690133.1"/>
    </source>
</evidence>
<dbReference type="InterPro" id="IPR017439">
    <property type="entry name" value="Amidohydrolase"/>
</dbReference>
<accession>A0A6J6P0M6</accession>
<reference evidence="2" key="1">
    <citation type="submission" date="2020-05" db="EMBL/GenBank/DDBJ databases">
        <authorList>
            <person name="Chiriac C."/>
            <person name="Salcher M."/>
            <person name="Ghai R."/>
            <person name="Kavagutti S V."/>
        </authorList>
    </citation>
    <scope>NUCLEOTIDE SEQUENCE</scope>
</reference>
<evidence type="ECO:0000259" key="1">
    <source>
        <dbReference type="Pfam" id="PF07687"/>
    </source>
</evidence>
<dbReference type="InterPro" id="IPR017144">
    <property type="entry name" value="Xaa-Arg_dipeptidase"/>
</dbReference>
<dbReference type="EMBL" id="CAFBOG010000003">
    <property type="protein sequence ID" value="CAB4968318.1"/>
    <property type="molecule type" value="Genomic_DNA"/>
</dbReference>
<dbReference type="EMBL" id="CAFBPW010000023">
    <property type="protein sequence ID" value="CAB5027879.1"/>
    <property type="molecule type" value="Genomic_DNA"/>
</dbReference>
<dbReference type="InterPro" id="IPR002933">
    <property type="entry name" value="Peptidase_M20"/>
</dbReference>
<dbReference type="NCBIfam" id="TIGR01891">
    <property type="entry name" value="amidohydrolases"/>
    <property type="match status" value="1"/>
</dbReference>
<dbReference type="FunFam" id="3.30.70.360:FF:000004">
    <property type="entry name" value="Peptidase M20 domain-containing protein 2"/>
    <property type="match status" value="1"/>
</dbReference>
<protein>
    <submittedName>
        <fullName evidence="2">Unannotated protein</fullName>
    </submittedName>
</protein>
<dbReference type="AlphaFoldDB" id="A0A6J6P0M6"/>
<dbReference type="Pfam" id="PF07687">
    <property type="entry name" value="M20_dimer"/>
    <property type="match status" value="1"/>
</dbReference>
<evidence type="ECO:0000313" key="4">
    <source>
        <dbReference type="EMBL" id="CAB4968318.1"/>
    </source>
</evidence>
<dbReference type="InterPro" id="IPR036264">
    <property type="entry name" value="Bact_exopeptidase_dim_dom"/>
</dbReference>
<dbReference type="GO" id="GO:0071713">
    <property type="term" value="F:para-aminobenzoyl-glutamate hydrolase activity"/>
    <property type="evidence" value="ECO:0007669"/>
    <property type="project" value="TreeGrafter"/>
</dbReference>
<dbReference type="Gene3D" id="3.40.630.10">
    <property type="entry name" value="Zn peptidases"/>
    <property type="match status" value="1"/>
</dbReference>
<dbReference type="CDD" id="cd05672">
    <property type="entry name" value="M20_ACY1L2-like"/>
    <property type="match status" value="1"/>
</dbReference>
<dbReference type="InterPro" id="IPR011650">
    <property type="entry name" value="Peptidase_M20_dimer"/>
</dbReference>
<organism evidence="2">
    <name type="scientific">freshwater metagenome</name>
    <dbReference type="NCBI Taxonomy" id="449393"/>
    <lineage>
        <taxon>unclassified sequences</taxon>
        <taxon>metagenomes</taxon>
        <taxon>ecological metagenomes</taxon>
    </lineage>
</organism>
<evidence type="ECO:0000313" key="3">
    <source>
        <dbReference type="EMBL" id="CAB4806213.1"/>
    </source>
</evidence>
<dbReference type="EMBL" id="CAFBQW010000051">
    <property type="protein sequence ID" value="CAB5064864.1"/>
    <property type="molecule type" value="Genomic_DNA"/>
</dbReference>
<dbReference type="EMBL" id="CAEZXS010000026">
    <property type="protein sequence ID" value="CAB4690133.1"/>
    <property type="molecule type" value="Genomic_DNA"/>
</dbReference>
<dbReference type="SUPFAM" id="SSF53187">
    <property type="entry name" value="Zn-dependent exopeptidases"/>
    <property type="match status" value="1"/>
</dbReference>
<dbReference type="GO" id="GO:0046657">
    <property type="term" value="P:folic acid catabolic process"/>
    <property type="evidence" value="ECO:0007669"/>
    <property type="project" value="TreeGrafter"/>
</dbReference>
<proteinExistence type="predicted"/>
<evidence type="ECO:0000313" key="6">
    <source>
        <dbReference type="EMBL" id="CAB5064864.1"/>
    </source>
</evidence>
<dbReference type="GO" id="GO:0016805">
    <property type="term" value="F:dipeptidase activity"/>
    <property type="evidence" value="ECO:0007669"/>
    <property type="project" value="InterPro"/>
</dbReference>
<dbReference type="PANTHER" id="PTHR30575:SF0">
    <property type="entry name" value="XAA-ARG DIPEPTIDASE"/>
    <property type="match status" value="1"/>
</dbReference>
<evidence type="ECO:0000313" key="5">
    <source>
        <dbReference type="EMBL" id="CAB5027879.1"/>
    </source>
</evidence>
<feature type="domain" description="Peptidase M20 dimerisation" evidence="1">
    <location>
        <begin position="184"/>
        <end position="276"/>
    </location>
</feature>
<dbReference type="GO" id="GO:0005737">
    <property type="term" value="C:cytoplasm"/>
    <property type="evidence" value="ECO:0007669"/>
    <property type="project" value="TreeGrafter"/>
</dbReference>
<sequence length="392" mass="40920">MTGASSVTGASGATGASAQAKQRAAELVQSQSDLLVDISHQIWETPELAFQERHAHDLLCKTLHENGLDAQAHAYGLETAFVASAGTEGPEIAVLCEYDALPGIGHACGHNVIAAAGLGAGLAAASLAAELGGRVRILGTPAEEGGGGKVFMLRQGAFDGVDAAMMVHPADHDLPTLTTLAVHTLHVHYSGVASHAAAAPHLGRNALDAAVLGYVNVAALRQHIRSDERVHGVFPSAGEQPNIVPSTASAHWYVRASTTERLEELKERVVNCLAAGALAAGCVMDLNWVDPAYSEMSDNDQLLSRYQRNAEFLGRPFEDPEVVGYVTGSTDMGNLSQVMPTIHPLIAVAPPGVSIHTPEFAAYARSEAGDRAVLDGATSLAATIIDCWLDPL</sequence>
<name>A0A6J6P0M6_9ZZZZ</name>
<dbReference type="EMBL" id="CAFAAQ010000063">
    <property type="protein sequence ID" value="CAB4806213.1"/>
    <property type="molecule type" value="Genomic_DNA"/>
</dbReference>
<dbReference type="PANTHER" id="PTHR30575">
    <property type="entry name" value="PEPTIDASE M20"/>
    <property type="match status" value="1"/>
</dbReference>
<dbReference type="InterPro" id="IPR052030">
    <property type="entry name" value="Peptidase_M20/M20A_hydrolases"/>
</dbReference>
<dbReference type="PIRSF" id="PIRSF037226">
    <property type="entry name" value="Amidohydrolase_ACY1L2_prd"/>
    <property type="match status" value="1"/>
</dbReference>
<dbReference type="Pfam" id="PF01546">
    <property type="entry name" value="Peptidase_M20"/>
    <property type="match status" value="1"/>
</dbReference>